<dbReference type="OrthoDB" id="10684270at2759"/>
<proteinExistence type="predicted"/>
<evidence type="ECO:0000313" key="1">
    <source>
        <dbReference type="EMBL" id="CAH1243096.1"/>
    </source>
</evidence>
<sequence length="140" mass="16042">MEAFSKSSVADNIYSVIVTSFTRGSLIVETAITADSAANITEEVLEEAFVQSIENYKNRKNVFRTRCNYTGNGFYTKHRIGYNDRSFNDEANNRSTNNDSGENNFTRIYSAHHYNSYNKAIQYSDDLRSNYRSTNVLQNN</sequence>
<dbReference type="AlphaFoldDB" id="A0A8J9YWG5"/>
<dbReference type="Proteomes" id="UP000838412">
    <property type="component" value="Chromosome 13"/>
</dbReference>
<evidence type="ECO:0000313" key="2">
    <source>
        <dbReference type="Proteomes" id="UP000838412"/>
    </source>
</evidence>
<accession>A0A8J9YWG5</accession>
<keyword evidence="2" id="KW-1185">Reference proteome</keyword>
<name>A0A8J9YWG5_BRALA</name>
<protein>
    <submittedName>
        <fullName evidence="1">Hypp7040 protein</fullName>
    </submittedName>
</protein>
<reference evidence="1" key="1">
    <citation type="submission" date="2022-01" db="EMBL/GenBank/DDBJ databases">
        <authorList>
            <person name="Braso-Vives M."/>
        </authorList>
    </citation>
    <scope>NUCLEOTIDE SEQUENCE</scope>
</reference>
<gene>
    <name evidence="1" type="primary">Hypp7040</name>
    <name evidence="1" type="ORF">BLAG_LOCUS6204</name>
</gene>
<dbReference type="EMBL" id="OV696698">
    <property type="protein sequence ID" value="CAH1243096.1"/>
    <property type="molecule type" value="Genomic_DNA"/>
</dbReference>
<organism evidence="1 2">
    <name type="scientific">Branchiostoma lanceolatum</name>
    <name type="common">Common lancelet</name>
    <name type="synonym">Amphioxus lanceolatum</name>
    <dbReference type="NCBI Taxonomy" id="7740"/>
    <lineage>
        <taxon>Eukaryota</taxon>
        <taxon>Metazoa</taxon>
        <taxon>Chordata</taxon>
        <taxon>Cephalochordata</taxon>
        <taxon>Leptocardii</taxon>
        <taxon>Amphioxiformes</taxon>
        <taxon>Branchiostomatidae</taxon>
        <taxon>Branchiostoma</taxon>
    </lineage>
</organism>